<reference evidence="1 2" key="1">
    <citation type="submission" date="2016-11" db="EMBL/GenBank/DDBJ databases">
        <authorList>
            <person name="Jaros S."/>
            <person name="Januszkiewicz K."/>
            <person name="Wedrychowicz H."/>
        </authorList>
    </citation>
    <scope>NUCLEOTIDE SEQUENCE [LARGE SCALE GENOMIC DNA]</scope>
    <source>
        <strain evidence="1 2">HD4</strain>
    </source>
</reference>
<evidence type="ECO:0000313" key="1">
    <source>
        <dbReference type="EMBL" id="SHL10149.1"/>
    </source>
</evidence>
<protein>
    <submittedName>
        <fullName evidence="1">Uncharacterized protein</fullName>
    </submittedName>
</protein>
<evidence type="ECO:0000313" key="2">
    <source>
        <dbReference type="Proteomes" id="UP000184263"/>
    </source>
</evidence>
<accession>A0A1M6XW90</accession>
<proteinExistence type="predicted"/>
<organism evidence="1 2">
    <name type="scientific">Selenomonas ruminantium</name>
    <dbReference type="NCBI Taxonomy" id="971"/>
    <lineage>
        <taxon>Bacteria</taxon>
        <taxon>Bacillati</taxon>
        <taxon>Bacillota</taxon>
        <taxon>Negativicutes</taxon>
        <taxon>Selenomonadales</taxon>
        <taxon>Selenomonadaceae</taxon>
        <taxon>Selenomonas</taxon>
    </lineage>
</organism>
<dbReference type="AlphaFoldDB" id="A0A1M6XW90"/>
<gene>
    <name evidence="1" type="ORF">SAMN05216582_1451</name>
</gene>
<dbReference type="EMBL" id="FRBC01000045">
    <property type="protein sequence ID" value="SHL10149.1"/>
    <property type="molecule type" value="Genomic_DNA"/>
</dbReference>
<feature type="non-terminal residue" evidence="1">
    <location>
        <position position="1"/>
    </location>
</feature>
<name>A0A1M6XW90_SELRU</name>
<dbReference type="Proteomes" id="UP000184263">
    <property type="component" value="Unassembled WGS sequence"/>
</dbReference>
<sequence>FYYDNGQTIDLPLNEPDLEYWKRQLQ</sequence>